<organism evidence="1 2">
    <name type="scientific">Ensete ventricosum</name>
    <name type="common">Abyssinian banana</name>
    <name type="synonym">Musa ensete</name>
    <dbReference type="NCBI Taxonomy" id="4639"/>
    <lineage>
        <taxon>Eukaryota</taxon>
        <taxon>Viridiplantae</taxon>
        <taxon>Streptophyta</taxon>
        <taxon>Embryophyta</taxon>
        <taxon>Tracheophyta</taxon>
        <taxon>Spermatophyta</taxon>
        <taxon>Magnoliopsida</taxon>
        <taxon>Liliopsida</taxon>
        <taxon>Zingiberales</taxon>
        <taxon>Musaceae</taxon>
        <taxon>Ensete</taxon>
    </lineage>
</organism>
<dbReference type="EMBL" id="AMZH03006714">
    <property type="protein sequence ID" value="RRT63132.1"/>
    <property type="molecule type" value="Genomic_DNA"/>
</dbReference>
<gene>
    <name evidence="1" type="ORF">B296_00032037</name>
</gene>
<comment type="caution">
    <text evidence="1">The sequence shown here is derived from an EMBL/GenBank/DDBJ whole genome shotgun (WGS) entry which is preliminary data.</text>
</comment>
<evidence type="ECO:0000313" key="2">
    <source>
        <dbReference type="Proteomes" id="UP000287651"/>
    </source>
</evidence>
<reference evidence="2" key="1">
    <citation type="journal article" date="2014" name="Agronomy (Basel)">
        <title>A Draft Genome Sequence for Ensete ventricosum, the Drought-Tolerant Tree Against Hunger.</title>
        <authorList>
            <person name="Harrison J."/>
            <person name="Moore K.A."/>
            <person name="Paszkiewicz K."/>
            <person name="Jones T."/>
            <person name="Grant M."/>
            <person name="Ambacheew D."/>
            <person name="Muzemil S."/>
            <person name="Studholme D.J."/>
        </authorList>
    </citation>
    <scope>NUCLEOTIDE SEQUENCE [LARGE SCALE GENOMIC DNA]</scope>
</reference>
<accession>A0A426ZGM6</accession>
<dbReference type="Proteomes" id="UP000287651">
    <property type="component" value="Unassembled WGS sequence"/>
</dbReference>
<protein>
    <submittedName>
        <fullName evidence="1">Uncharacterized protein</fullName>
    </submittedName>
</protein>
<evidence type="ECO:0000313" key="1">
    <source>
        <dbReference type="EMBL" id="RRT63132.1"/>
    </source>
</evidence>
<sequence length="50" mass="6084">MYELKKHDPHNKKSIIAEVQGQMCQRHVSRENLTHVTRNLPRWRRKAKYA</sequence>
<proteinExistence type="predicted"/>
<name>A0A426ZGM6_ENSVE</name>
<dbReference type="AlphaFoldDB" id="A0A426ZGM6"/>